<gene>
    <name evidence="7" type="primary">tqsA</name>
    <name evidence="7" type="ORF">TRL7639_02149</name>
</gene>
<dbReference type="EMBL" id="FWFO01000001">
    <property type="protein sequence ID" value="SLN41917.1"/>
    <property type="molecule type" value="Genomic_DNA"/>
</dbReference>
<dbReference type="PANTHER" id="PTHR21716:SF64">
    <property type="entry name" value="AI-2 TRANSPORT PROTEIN TQSA"/>
    <property type="match status" value="1"/>
</dbReference>
<name>A0A1Y5SNQ0_9RHOB</name>
<dbReference type="Proteomes" id="UP000193077">
    <property type="component" value="Unassembled WGS sequence"/>
</dbReference>
<dbReference type="InterPro" id="IPR002549">
    <property type="entry name" value="AI-2E-like"/>
</dbReference>
<sequence>MAKSQNKPQVGSIRPRLSTCRDIAIIMGLAVWGLYAGSGFLIPLTLALLVYVLIIAVADRVAGPFVPVWLANLIGIAVVLTGLFAVMFVLGNQATQFARAVPTYETQFDSAVNRVVTLVGNDVTKFVRDHLVDIDMSTVARSAFGGATSFLNTFLLISLYVFFMMSERMIFRDKLRLAANDVKLGRELSSMMEAISHSLQAYVGVKTFVSVLTSLISYSVFRWLGLEYAETWAVLTFALNFIPSIGSIVAVVFPAMVSLVQFDTITPFLIIVLFCGTVQFMIGNFLDPALLGRSLNMSTFMVIIALTFWSAVWGVIGAFLSVPLTVCILIVFSHIPALRPVAILMSKDGELLTADPKRPE</sequence>
<evidence type="ECO:0000256" key="4">
    <source>
        <dbReference type="ARBA" id="ARBA00022989"/>
    </source>
</evidence>
<comment type="similarity">
    <text evidence="2">Belongs to the autoinducer-2 exporter (AI-2E) (TC 2.A.86) family.</text>
</comment>
<evidence type="ECO:0000256" key="6">
    <source>
        <dbReference type="SAM" id="Phobius"/>
    </source>
</evidence>
<protein>
    <submittedName>
        <fullName evidence="7">AI-2 transport protein TqsA</fullName>
    </submittedName>
</protein>
<feature type="transmembrane region" description="Helical" evidence="6">
    <location>
        <begin position="199"/>
        <end position="220"/>
    </location>
</feature>
<dbReference type="GO" id="GO:0016020">
    <property type="term" value="C:membrane"/>
    <property type="evidence" value="ECO:0007669"/>
    <property type="project" value="UniProtKB-SubCell"/>
</dbReference>
<reference evidence="7 8" key="1">
    <citation type="submission" date="2017-03" db="EMBL/GenBank/DDBJ databases">
        <authorList>
            <person name="Afonso C.L."/>
            <person name="Miller P.J."/>
            <person name="Scott M.A."/>
            <person name="Spackman E."/>
            <person name="Goraichik I."/>
            <person name="Dimitrov K.M."/>
            <person name="Suarez D.L."/>
            <person name="Swayne D.E."/>
        </authorList>
    </citation>
    <scope>NUCLEOTIDE SEQUENCE [LARGE SCALE GENOMIC DNA]</scope>
    <source>
        <strain evidence="7 8">CECT 7639</strain>
    </source>
</reference>
<feature type="transmembrane region" description="Helical" evidence="6">
    <location>
        <begin position="232"/>
        <end position="253"/>
    </location>
</feature>
<feature type="transmembrane region" description="Helical" evidence="6">
    <location>
        <begin position="265"/>
        <end position="286"/>
    </location>
</feature>
<evidence type="ECO:0000313" key="7">
    <source>
        <dbReference type="EMBL" id="SLN41917.1"/>
    </source>
</evidence>
<keyword evidence="8" id="KW-1185">Reference proteome</keyword>
<evidence type="ECO:0000256" key="5">
    <source>
        <dbReference type="ARBA" id="ARBA00023136"/>
    </source>
</evidence>
<keyword evidence="4 6" id="KW-1133">Transmembrane helix</keyword>
<feature type="transmembrane region" description="Helical" evidence="6">
    <location>
        <begin position="68"/>
        <end position="90"/>
    </location>
</feature>
<proteinExistence type="inferred from homology"/>
<keyword evidence="5 6" id="KW-0472">Membrane</keyword>
<evidence type="ECO:0000256" key="1">
    <source>
        <dbReference type="ARBA" id="ARBA00004141"/>
    </source>
</evidence>
<keyword evidence="3 6" id="KW-0812">Transmembrane</keyword>
<dbReference type="GO" id="GO:0055085">
    <property type="term" value="P:transmembrane transport"/>
    <property type="evidence" value="ECO:0007669"/>
    <property type="project" value="TreeGrafter"/>
</dbReference>
<dbReference type="PANTHER" id="PTHR21716">
    <property type="entry name" value="TRANSMEMBRANE PROTEIN"/>
    <property type="match status" value="1"/>
</dbReference>
<evidence type="ECO:0000313" key="8">
    <source>
        <dbReference type="Proteomes" id="UP000193077"/>
    </source>
</evidence>
<organism evidence="7 8">
    <name type="scientific">Falsiruegeria litorea R37</name>
    <dbReference type="NCBI Taxonomy" id="1200284"/>
    <lineage>
        <taxon>Bacteria</taxon>
        <taxon>Pseudomonadati</taxon>
        <taxon>Pseudomonadota</taxon>
        <taxon>Alphaproteobacteria</taxon>
        <taxon>Rhodobacterales</taxon>
        <taxon>Roseobacteraceae</taxon>
        <taxon>Falsiruegeria</taxon>
    </lineage>
</organism>
<dbReference type="AlphaFoldDB" id="A0A1Y5SNQ0"/>
<dbReference type="RefSeq" id="WP_235820299.1">
    <property type="nucleotide sequence ID" value="NZ_FWFO01000001.1"/>
</dbReference>
<evidence type="ECO:0000256" key="2">
    <source>
        <dbReference type="ARBA" id="ARBA00009773"/>
    </source>
</evidence>
<feature type="transmembrane region" description="Helical" evidence="6">
    <location>
        <begin position="322"/>
        <end position="342"/>
    </location>
</feature>
<feature type="transmembrane region" description="Helical" evidence="6">
    <location>
        <begin position="23"/>
        <end position="56"/>
    </location>
</feature>
<feature type="transmembrane region" description="Helical" evidence="6">
    <location>
        <begin position="298"/>
        <end position="316"/>
    </location>
</feature>
<evidence type="ECO:0000256" key="3">
    <source>
        <dbReference type="ARBA" id="ARBA00022692"/>
    </source>
</evidence>
<feature type="transmembrane region" description="Helical" evidence="6">
    <location>
        <begin position="143"/>
        <end position="163"/>
    </location>
</feature>
<comment type="subcellular location">
    <subcellularLocation>
        <location evidence="1">Membrane</location>
        <topology evidence="1">Multi-pass membrane protein</topology>
    </subcellularLocation>
</comment>
<dbReference type="Pfam" id="PF01594">
    <property type="entry name" value="AI-2E_transport"/>
    <property type="match status" value="1"/>
</dbReference>
<accession>A0A1Y5SNQ0</accession>